<dbReference type="InterPro" id="IPR011707">
    <property type="entry name" value="Cu-oxidase-like_N"/>
</dbReference>
<sequence>MTGSHSSTTDHHKGSGEDESAVVRGGESGPGQKAPTKRPRTIRRRILLITGGVMGVGLLGAGAYAANFAVVYNGRKLSNVGELSFANKVRIPPLLEGKPDGSGRRVFRLTAQTGESKLLPGKQTPTWGINGALLGPTLRARRGQKVSVSLTNSLPDATTLHWHGMHLPAEMDGGPHQMVRPGADWNPEWEISQPAATLWYHPHPHGSTADHVLRGLAGMFIIEDDEADRSGLPNSYGVDDIPLILQDRQFNDDGTLDLSGATFMQSLAGVGSPGVLGDTILVNGTYDPHVQVSTTLVRFRLLNGSGARTYNLGFTDSREFHLVAQENGLLEKPLPLRRLQLTPGERAEIVVAFKPGERVVLRSFEPELGLQFPTARLGGQEDTFDMIEVRARDRLTESRPLPDTLRGAPSAISVPEKARTRSFAFNSFTINGKSMDMSRIDEVCPAGEVEIWEVTGDAEVVHNFHVHGATFNVIEYAGKKPDAWLRGPKDTVRVPPGDTVRLAVALPPHTDAKTPYMYHCHILRHEDLGMMGQFTVVEPGTESGAPRTIDSAHH</sequence>
<reference evidence="8" key="1">
    <citation type="journal article" date="2014" name="Int. J. Syst. Evol. Microbiol.">
        <title>Complete genome sequence of Corynebacterium casei LMG S-19264T (=DSM 44701T), isolated from a smear-ripened cheese.</title>
        <authorList>
            <consortium name="US DOE Joint Genome Institute (JGI-PGF)"/>
            <person name="Walter F."/>
            <person name="Albersmeier A."/>
            <person name="Kalinowski J."/>
            <person name="Ruckert C."/>
        </authorList>
    </citation>
    <scope>NUCLEOTIDE SEQUENCE</scope>
    <source>
        <strain evidence="8">CGMCC 4.7403</strain>
    </source>
</reference>
<evidence type="ECO:0000256" key="2">
    <source>
        <dbReference type="ARBA" id="ARBA00022723"/>
    </source>
</evidence>
<dbReference type="SUPFAM" id="SSF49503">
    <property type="entry name" value="Cupredoxins"/>
    <property type="match status" value="3"/>
</dbReference>
<evidence type="ECO:0000313" key="8">
    <source>
        <dbReference type="EMBL" id="GHH80553.1"/>
    </source>
</evidence>
<dbReference type="CDD" id="cd04232">
    <property type="entry name" value="CuRO_1_CueO_FtsP"/>
    <property type="match status" value="1"/>
</dbReference>
<dbReference type="CDD" id="cd13867">
    <property type="entry name" value="CuRO_2_CueO_FtsP"/>
    <property type="match status" value="1"/>
</dbReference>
<evidence type="ECO:0000313" key="9">
    <source>
        <dbReference type="Proteomes" id="UP000603227"/>
    </source>
</evidence>
<dbReference type="EMBL" id="BNAT01000001">
    <property type="protein sequence ID" value="GHH80553.1"/>
    <property type="molecule type" value="Genomic_DNA"/>
</dbReference>
<dbReference type="AlphaFoldDB" id="A0A919GAF2"/>
<dbReference type="Pfam" id="PF07731">
    <property type="entry name" value="Cu-oxidase_2"/>
    <property type="match status" value="1"/>
</dbReference>
<keyword evidence="5" id="KW-1133">Transmembrane helix</keyword>
<keyword evidence="3" id="KW-0560">Oxidoreductase</keyword>
<evidence type="ECO:0000256" key="1">
    <source>
        <dbReference type="ARBA" id="ARBA00010609"/>
    </source>
</evidence>
<keyword evidence="9" id="KW-1185">Reference proteome</keyword>
<keyword evidence="2" id="KW-0479">Metal-binding</keyword>
<dbReference type="InterPro" id="IPR011706">
    <property type="entry name" value="Cu-oxidase_C"/>
</dbReference>
<dbReference type="Proteomes" id="UP000603227">
    <property type="component" value="Unassembled WGS sequence"/>
</dbReference>
<reference evidence="8" key="2">
    <citation type="submission" date="2020-09" db="EMBL/GenBank/DDBJ databases">
        <authorList>
            <person name="Sun Q."/>
            <person name="Zhou Y."/>
        </authorList>
    </citation>
    <scope>NUCLEOTIDE SEQUENCE</scope>
    <source>
        <strain evidence="8">CGMCC 4.7403</strain>
    </source>
</reference>
<dbReference type="PANTHER" id="PTHR48267">
    <property type="entry name" value="CUPREDOXIN SUPERFAMILY PROTEIN"/>
    <property type="match status" value="1"/>
</dbReference>
<dbReference type="InterPro" id="IPR045087">
    <property type="entry name" value="Cu-oxidase_fam"/>
</dbReference>
<dbReference type="InterPro" id="IPR002355">
    <property type="entry name" value="Cu_oxidase_Cu_BS"/>
</dbReference>
<dbReference type="InterPro" id="IPR008972">
    <property type="entry name" value="Cupredoxin"/>
</dbReference>
<evidence type="ECO:0000256" key="5">
    <source>
        <dbReference type="SAM" id="Phobius"/>
    </source>
</evidence>
<dbReference type="Pfam" id="PF07732">
    <property type="entry name" value="Cu-oxidase_3"/>
    <property type="match status" value="1"/>
</dbReference>
<protein>
    <submittedName>
        <fullName evidence="8">Multicopper oxidase</fullName>
    </submittedName>
</protein>
<evidence type="ECO:0000259" key="7">
    <source>
        <dbReference type="Pfam" id="PF07732"/>
    </source>
</evidence>
<evidence type="ECO:0000259" key="6">
    <source>
        <dbReference type="Pfam" id="PF07731"/>
    </source>
</evidence>
<proteinExistence type="inferred from homology"/>
<feature type="domain" description="Plastocyanin-like" evidence="6">
    <location>
        <begin position="423"/>
        <end position="537"/>
    </location>
</feature>
<dbReference type="PANTHER" id="PTHR48267:SF1">
    <property type="entry name" value="BILIRUBIN OXIDASE"/>
    <property type="match status" value="1"/>
</dbReference>
<dbReference type="RefSeq" id="WP_189780272.1">
    <property type="nucleotide sequence ID" value="NZ_BNAT01000001.1"/>
</dbReference>
<dbReference type="GO" id="GO:0005507">
    <property type="term" value="F:copper ion binding"/>
    <property type="evidence" value="ECO:0007669"/>
    <property type="project" value="InterPro"/>
</dbReference>
<keyword evidence="5" id="KW-0812">Transmembrane</keyword>
<feature type="region of interest" description="Disordered" evidence="4">
    <location>
        <begin position="1"/>
        <end position="39"/>
    </location>
</feature>
<gene>
    <name evidence="8" type="ORF">GCM10017771_00130</name>
</gene>
<accession>A0A919GAF2</accession>
<organism evidence="8 9">
    <name type="scientific">Streptomyces capitiformicae</name>
    <dbReference type="NCBI Taxonomy" id="2014920"/>
    <lineage>
        <taxon>Bacteria</taxon>
        <taxon>Bacillati</taxon>
        <taxon>Actinomycetota</taxon>
        <taxon>Actinomycetes</taxon>
        <taxon>Kitasatosporales</taxon>
        <taxon>Streptomycetaceae</taxon>
        <taxon>Streptomyces</taxon>
    </lineage>
</organism>
<evidence type="ECO:0000256" key="3">
    <source>
        <dbReference type="ARBA" id="ARBA00023002"/>
    </source>
</evidence>
<dbReference type="PROSITE" id="PS00080">
    <property type="entry name" value="MULTICOPPER_OXIDASE2"/>
    <property type="match status" value="1"/>
</dbReference>
<comment type="similarity">
    <text evidence="1">Belongs to the multicopper oxidase family.</text>
</comment>
<dbReference type="CDD" id="cd13890">
    <property type="entry name" value="CuRO_3_CueO_FtsP"/>
    <property type="match status" value="1"/>
</dbReference>
<comment type="caution">
    <text evidence="8">The sequence shown here is derived from an EMBL/GenBank/DDBJ whole genome shotgun (WGS) entry which is preliminary data.</text>
</comment>
<keyword evidence="5" id="KW-0472">Membrane</keyword>
<evidence type="ECO:0000256" key="4">
    <source>
        <dbReference type="SAM" id="MobiDB-lite"/>
    </source>
</evidence>
<name>A0A919GAF2_9ACTN</name>
<feature type="domain" description="Plastocyanin-like" evidence="7">
    <location>
        <begin position="112"/>
        <end position="226"/>
    </location>
</feature>
<dbReference type="GO" id="GO:0016491">
    <property type="term" value="F:oxidoreductase activity"/>
    <property type="evidence" value="ECO:0007669"/>
    <property type="project" value="UniProtKB-KW"/>
</dbReference>
<dbReference type="Gene3D" id="2.60.40.420">
    <property type="entry name" value="Cupredoxins - blue copper proteins"/>
    <property type="match status" value="3"/>
</dbReference>
<feature type="transmembrane region" description="Helical" evidence="5">
    <location>
        <begin position="46"/>
        <end position="66"/>
    </location>
</feature>